<reference evidence="2" key="1">
    <citation type="submission" date="2007-07" db="EMBL/GenBank/DDBJ databases">
        <title>Complete genome sequence of Campylobacter hominis ATCC BAA-381, a commensal isolated from the human gastrointestinal tract.</title>
        <authorList>
            <person name="Fouts D.E."/>
            <person name="Mongodin E.F."/>
            <person name="Puiu D."/>
            <person name="Sebastian Y."/>
            <person name="Miller W.G."/>
            <person name="Mandrell R.E."/>
            <person name="Nelson K.E."/>
        </authorList>
    </citation>
    <scope>NUCLEOTIDE SEQUENCE [LARGE SCALE GENOMIC DNA]</scope>
    <source>
        <strain evidence="2">ATCC BAA-381 / LMG 19568 / NCTC 13146 / CH001A</strain>
    </source>
</reference>
<dbReference type="STRING" id="360107.CHAB381_1572"/>
<proteinExistence type="predicted"/>
<keyword evidence="2" id="KW-1185">Reference proteome</keyword>
<name>A7I3L1_CAMHC</name>
<dbReference type="KEGG" id="cha:CHAB381_1572"/>
<evidence type="ECO:0000313" key="2">
    <source>
        <dbReference type="Proteomes" id="UP000002407"/>
    </source>
</evidence>
<evidence type="ECO:0000313" key="1">
    <source>
        <dbReference type="EMBL" id="ABS52337.1"/>
    </source>
</evidence>
<organism evidence="1 2">
    <name type="scientific">Campylobacter hominis (strain ATCC BAA-381 / DSM 21671 / CCUG 45161 / LMG 19568 / NCTC 13146 / CH001A)</name>
    <dbReference type="NCBI Taxonomy" id="360107"/>
    <lineage>
        <taxon>Bacteria</taxon>
        <taxon>Pseudomonadati</taxon>
        <taxon>Campylobacterota</taxon>
        <taxon>Epsilonproteobacteria</taxon>
        <taxon>Campylobacterales</taxon>
        <taxon>Campylobacteraceae</taxon>
        <taxon>Campylobacter</taxon>
    </lineage>
</organism>
<accession>A7I3L1</accession>
<gene>
    <name evidence="1" type="ordered locus">CHAB381_1572</name>
</gene>
<dbReference type="AlphaFoldDB" id="A7I3L1"/>
<dbReference type="Proteomes" id="UP000002407">
    <property type="component" value="Chromosome"/>
</dbReference>
<dbReference type="RefSeq" id="WP_012109407.1">
    <property type="nucleotide sequence ID" value="NC_009714.1"/>
</dbReference>
<sequence length="353" mass="37736">MGWGGVGKIITKPKTTGSAVSVPKNTPLANKKAVGGGDVIDIKAEDVGLEHDFPFFPGSWLGGIFGDSIGSIIGNSKGWGGNTSISTGSTGQKSGGIDFPDPKPASSLVDVLTSQNAILFSLLSCISKSRSTAPTNTNSSDLSQFLKVFSVMFENFLNSFIHGLATDRPLRLMEPVVLNVPNSAFNVSVNNSGGSSGNSSVDVNVDFSHFVSAVDKFVDSVNSLANRPVKVENDLTARLDISNPVSVKFSDELNKSMLDRNAKESEKSDLEIEKLTFDKTAQEVRDIGGVSMVKASPRDVKVMKDVALAKTYADENSLDVEDLDFDNGLDLRKLLEINKLGMATDVTKEFFNL</sequence>
<protein>
    <submittedName>
        <fullName evidence="1">Uncharacterized protein</fullName>
    </submittedName>
</protein>
<dbReference type="HOGENOM" id="CLU_784547_0_0_7"/>
<dbReference type="EMBL" id="CP000776">
    <property type="protein sequence ID" value="ABS52337.1"/>
    <property type="molecule type" value="Genomic_DNA"/>
</dbReference>